<dbReference type="SUPFAM" id="SSF48726">
    <property type="entry name" value="Immunoglobulin"/>
    <property type="match status" value="1"/>
</dbReference>
<dbReference type="InterPro" id="IPR007110">
    <property type="entry name" value="Ig-like_dom"/>
</dbReference>
<evidence type="ECO:0000259" key="12">
    <source>
        <dbReference type="PROSITE" id="PS50835"/>
    </source>
</evidence>
<protein>
    <recommendedName>
        <fullName evidence="12">Ig-like domain-containing protein</fullName>
    </recommendedName>
</protein>
<dbReference type="InterPro" id="IPR051713">
    <property type="entry name" value="T-cell_Activation_Regulation"/>
</dbReference>
<keyword evidence="7" id="KW-1015">Disulfide bond</keyword>
<proteinExistence type="predicted"/>
<organism evidence="13 14">
    <name type="scientific">Sinocyclocheilus rhinocerous</name>
    <dbReference type="NCBI Taxonomy" id="307959"/>
    <lineage>
        <taxon>Eukaryota</taxon>
        <taxon>Metazoa</taxon>
        <taxon>Chordata</taxon>
        <taxon>Craniata</taxon>
        <taxon>Vertebrata</taxon>
        <taxon>Euteleostomi</taxon>
        <taxon>Actinopterygii</taxon>
        <taxon>Neopterygii</taxon>
        <taxon>Teleostei</taxon>
        <taxon>Ostariophysi</taxon>
        <taxon>Cypriniformes</taxon>
        <taxon>Cyprinidae</taxon>
        <taxon>Cyprininae</taxon>
        <taxon>Sinocyclocheilus</taxon>
    </lineage>
</organism>
<dbReference type="GO" id="GO:0031295">
    <property type="term" value="P:T cell costimulation"/>
    <property type="evidence" value="ECO:0007669"/>
    <property type="project" value="TreeGrafter"/>
</dbReference>
<dbReference type="GO" id="GO:0042102">
    <property type="term" value="P:positive regulation of T cell proliferation"/>
    <property type="evidence" value="ECO:0007669"/>
    <property type="project" value="TreeGrafter"/>
</dbReference>
<feature type="transmembrane region" description="Helical" evidence="11">
    <location>
        <begin position="12"/>
        <end position="29"/>
    </location>
</feature>
<dbReference type="GO" id="GO:0007166">
    <property type="term" value="P:cell surface receptor signaling pathway"/>
    <property type="evidence" value="ECO:0007669"/>
    <property type="project" value="TreeGrafter"/>
</dbReference>
<evidence type="ECO:0000256" key="3">
    <source>
        <dbReference type="ARBA" id="ARBA00022692"/>
    </source>
</evidence>
<dbReference type="Ensembl" id="ENSSRHT00000050337.1">
    <property type="protein sequence ID" value="ENSSRHP00000048957.1"/>
    <property type="gene ID" value="ENSSRHG00000024647.1"/>
</dbReference>
<evidence type="ECO:0000256" key="11">
    <source>
        <dbReference type="SAM" id="Phobius"/>
    </source>
</evidence>
<keyword evidence="4" id="KW-0732">Signal</keyword>
<evidence type="ECO:0000256" key="10">
    <source>
        <dbReference type="ARBA" id="ARBA00023319"/>
    </source>
</evidence>
<evidence type="ECO:0000313" key="14">
    <source>
        <dbReference type="Proteomes" id="UP000472270"/>
    </source>
</evidence>
<evidence type="ECO:0000256" key="5">
    <source>
        <dbReference type="ARBA" id="ARBA00022989"/>
    </source>
</evidence>
<dbReference type="InterPro" id="IPR003599">
    <property type="entry name" value="Ig_sub"/>
</dbReference>
<dbReference type="InterPro" id="IPR036179">
    <property type="entry name" value="Ig-like_dom_sf"/>
</dbReference>
<keyword evidence="5 11" id="KW-1133">Transmembrane helix</keyword>
<sequence>MTLLTSEGEDQILCFILVYIMWLLVQGPAQPLVAQLGGSIILPCSVETPLPMEELEVEWKTTDEEALVHLFQNGEYRPEAQHQSYRDRALFFSEQIFKGNFSILLENITVADTGIYRCVVFSYQNVGEISVTIQDVCSAHHYTDALLYFPLVDFCIKYSMLGRLSASLCFILLR</sequence>
<evidence type="ECO:0000256" key="6">
    <source>
        <dbReference type="ARBA" id="ARBA00023136"/>
    </source>
</evidence>
<keyword evidence="2" id="KW-1003">Cell membrane</keyword>
<dbReference type="GO" id="GO:0071222">
    <property type="term" value="P:cellular response to lipopolysaccharide"/>
    <property type="evidence" value="ECO:0007669"/>
    <property type="project" value="TreeGrafter"/>
</dbReference>
<comment type="subcellular location">
    <subcellularLocation>
        <location evidence="1">Cell membrane</location>
        <topology evidence="1">Single-pass type I membrane protein</topology>
    </subcellularLocation>
</comment>
<dbReference type="Gene3D" id="2.60.40.10">
    <property type="entry name" value="Immunoglobulins"/>
    <property type="match status" value="1"/>
</dbReference>
<evidence type="ECO:0000256" key="4">
    <source>
        <dbReference type="ARBA" id="ARBA00022729"/>
    </source>
</evidence>
<dbReference type="PANTHER" id="PTHR25466:SF14">
    <property type="entry name" value="BUTYROPHILIN SUBFAMILY 2 MEMBER A2-LIKE-RELATED"/>
    <property type="match status" value="1"/>
</dbReference>
<dbReference type="Proteomes" id="UP000472270">
    <property type="component" value="Unassembled WGS sequence"/>
</dbReference>
<feature type="domain" description="Ig-like" evidence="12">
    <location>
        <begin position="37"/>
        <end position="134"/>
    </location>
</feature>
<dbReference type="FunFam" id="2.60.40.10:FF:000142">
    <property type="entry name" value="V-set domain-containing T-cell activation inhibitor 1"/>
    <property type="match status" value="1"/>
</dbReference>
<evidence type="ECO:0000313" key="13">
    <source>
        <dbReference type="Ensembl" id="ENSSRHP00000048957.1"/>
    </source>
</evidence>
<evidence type="ECO:0000256" key="1">
    <source>
        <dbReference type="ARBA" id="ARBA00004251"/>
    </source>
</evidence>
<accession>A0A673JFN6</accession>
<keyword evidence="3 11" id="KW-0812">Transmembrane</keyword>
<keyword evidence="10" id="KW-0393">Immunoglobulin domain</keyword>
<dbReference type="SMART" id="SM00409">
    <property type="entry name" value="IG"/>
    <property type="match status" value="1"/>
</dbReference>
<evidence type="ECO:0000256" key="8">
    <source>
        <dbReference type="ARBA" id="ARBA00023170"/>
    </source>
</evidence>
<keyword evidence="14" id="KW-1185">Reference proteome</keyword>
<dbReference type="AlphaFoldDB" id="A0A673JFN6"/>
<reference evidence="13" key="2">
    <citation type="submission" date="2025-09" db="UniProtKB">
        <authorList>
            <consortium name="Ensembl"/>
        </authorList>
    </citation>
    <scope>IDENTIFICATION</scope>
</reference>
<name>A0A673JFN6_9TELE</name>
<evidence type="ECO:0000256" key="9">
    <source>
        <dbReference type="ARBA" id="ARBA00023180"/>
    </source>
</evidence>
<dbReference type="Pfam" id="PF07686">
    <property type="entry name" value="V-set"/>
    <property type="match status" value="1"/>
</dbReference>
<keyword evidence="6 11" id="KW-0472">Membrane</keyword>
<dbReference type="InterPro" id="IPR013783">
    <property type="entry name" value="Ig-like_fold"/>
</dbReference>
<evidence type="ECO:0000256" key="7">
    <source>
        <dbReference type="ARBA" id="ARBA00023157"/>
    </source>
</evidence>
<keyword evidence="9" id="KW-0325">Glycoprotein</keyword>
<dbReference type="GO" id="GO:0042130">
    <property type="term" value="P:negative regulation of T cell proliferation"/>
    <property type="evidence" value="ECO:0007669"/>
    <property type="project" value="TreeGrafter"/>
</dbReference>
<dbReference type="GO" id="GO:0009897">
    <property type="term" value="C:external side of plasma membrane"/>
    <property type="evidence" value="ECO:0007669"/>
    <property type="project" value="TreeGrafter"/>
</dbReference>
<reference evidence="13" key="1">
    <citation type="submission" date="2025-08" db="UniProtKB">
        <authorList>
            <consortium name="Ensembl"/>
        </authorList>
    </citation>
    <scope>IDENTIFICATION</scope>
</reference>
<dbReference type="PANTHER" id="PTHR25466">
    <property type="entry name" value="T-LYMPHOCYTE ACTIVATION ANTIGEN"/>
    <property type="match status" value="1"/>
</dbReference>
<dbReference type="GO" id="GO:0006955">
    <property type="term" value="P:immune response"/>
    <property type="evidence" value="ECO:0007669"/>
    <property type="project" value="TreeGrafter"/>
</dbReference>
<dbReference type="InterPro" id="IPR013106">
    <property type="entry name" value="Ig_V-set"/>
</dbReference>
<evidence type="ECO:0000256" key="2">
    <source>
        <dbReference type="ARBA" id="ARBA00022475"/>
    </source>
</evidence>
<keyword evidence="8" id="KW-0675">Receptor</keyword>
<dbReference type="PROSITE" id="PS50835">
    <property type="entry name" value="IG_LIKE"/>
    <property type="match status" value="1"/>
</dbReference>